<reference evidence="4 5" key="1">
    <citation type="submission" date="2018-12" db="EMBL/GenBank/DDBJ databases">
        <title>Draft genome sequence of Xylaria grammica IHI A82.</title>
        <authorList>
            <person name="Buettner E."/>
            <person name="Kellner H."/>
        </authorList>
    </citation>
    <scope>NUCLEOTIDE SEQUENCE [LARGE SCALE GENOMIC DNA]</scope>
    <source>
        <strain evidence="4 5">IHI A82</strain>
    </source>
</reference>
<comment type="caution">
    <text evidence="4">The sequence shown here is derived from an EMBL/GenBank/DDBJ whole genome shotgun (WGS) entry which is preliminary data.</text>
</comment>
<keyword evidence="1" id="KW-0175">Coiled coil</keyword>
<name>A0A439CQ55_9PEZI</name>
<feature type="transmembrane region" description="Helical" evidence="2">
    <location>
        <begin position="328"/>
        <end position="351"/>
    </location>
</feature>
<evidence type="ECO:0000256" key="1">
    <source>
        <dbReference type="SAM" id="Coils"/>
    </source>
</evidence>
<gene>
    <name evidence="4" type="ORF">EKO27_g10825</name>
</gene>
<feature type="transmembrane region" description="Helical" evidence="2">
    <location>
        <begin position="357"/>
        <end position="377"/>
    </location>
</feature>
<sequence length="403" mass="45390">MGALHSLMARGSPGFTATLRTEMALTTYIDTDWGPLETGIPLGPLGPSGGGHLPAQPLGNATANKQRREHGGLYSRILEDRQADGRELTPEDEFYRSYDIEKVAVNGFPSIAAFHTMYPNTRTCRAFKFPNYMLITRYESQIQCLIDALVDLESKGARKDGSQPVPFDKEKFISRCLRSPDQISLVKVPVRDEEREEDEEQKNERIEAMKENLYANLERILDKYFKQVNRQCELERFPQASTRTHRKLFKHIKSNISGLDAEALDYLRAEDDFIYAEGDPLYERVHNFVIYFRAAFVKTVRFISCNRLLIDGHIPFGSGYYSVQRIALAIKSLTLIFNTILFLLPVGILYLGKPGKAMAFLVVAVFCVFFGLTLIAFGNGTDRVLLGSAAYGAVLVVFLSVNN</sequence>
<evidence type="ECO:0000313" key="4">
    <source>
        <dbReference type="EMBL" id="RWA04281.1"/>
    </source>
</evidence>
<keyword evidence="2" id="KW-0472">Membrane</keyword>
<feature type="domain" description="DUF6594" evidence="3">
    <location>
        <begin position="108"/>
        <end position="396"/>
    </location>
</feature>
<evidence type="ECO:0000256" key="2">
    <source>
        <dbReference type="SAM" id="Phobius"/>
    </source>
</evidence>
<keyword evidence="2" id="KW-1133">Transmembrane helix</keyword>
<organism evidence="4 5">
    <name type="scientific">Xylaria grammica</name>
    <dbReference type="NCBI Taxonomy" id="363999"/>
    <lineage>
        <taxon>Eukaryota</taxon>
        <taxon>Fungi</taxon>
        <taxon>Dikarya</taxon>
        <taxon>Ascomycota</taxon>
        <taxon>Pezizomycotina</taxon>
        <taxon>Sordariomycetes</taxon>
        <taxon>Xylariomycetidae</taxon>
        <taxon>Xylariales</taxon>
        <taxon>Xylariaceae</taxon>
        <taxon>Xylaria</taxon>
    </lineage>
</organism>
<dbReference type="STRING" id="363999.A0A439CQ55"/>
<keyword evidence="2" id="KW-0812">Transmembrane</keyword>
<dbReference type="AlphaFoldDB" id="A0A439CQ55"/>
<dbReference type="InterPro" id="IPR046529">
    <property type="entry name" value="DUF6594"/>
</dbReference>
<evidence type="ECO:0000259" key="3">
    <source>
        <dbReference type="Pfam" id="PF20237"/>
    </source>
</evidence>
<feature type="coiled-coil region" evidence="1">
    <location>
        <begin position="191"/>
        <end position="223"/>
    </location>
</feature>
<feature type="transmembrane region" description="Helical" evidence="2">
    <location>
        <begin position="384"/>
        <end position="401"/>
    </location>
</feature>
<proteinExistence type="predicted"/>
<keyword evidence="5" id="KW-1185">Reference proteome</keyword>
<protein>
    <recommendedName>
        <fullName evidence="3">DUF6594 domain-containing protein</fullName>
    </recommendedName>
</protein>
<evidence type="ECO:0000313" key="5">
    <source>
        <dbReference type="Proteomes" id="UP000286045"/>
    </source>
</evidence>
<accession>A0A439CQ55</accession>
<dbReference type="EMBL" id="RYZI01000596">
    <property type="protein sequence ID" value="RWA04281.1"/>
    <property type="molecule type" value="Genomic_DNA"/>
</dbReference>
<dbReference type="Proteomes" id="UP000286045">
    <property type="component" value="Unassembled WGS sequence"/>
</dbReference>
<dbReference type="Pfam" id="PF20237">
    <property type="entry name" value="DUF6594"/>
    <property type="match status" value="1"/>
</dbReference>